<keyword evidence="3" id="KW-1185">Reference proteome</keyword>
<dbReference type="Proteomes" id="UP000186922">
    <property type="component" value="Unassembled WGS sequence"/>
</dbReference>
<accession>A0A1D1USB3</accession>
<comment type="caution">
    <text evidence="2">The sequence shown here is derived from an EMBL/GenBank/DDBJ whole genome shotgun (WGS) entry which is preliminary data.</text>
</comment>
<gene>
    <name evidence="2" type="primary">RvY_01800-1</name>
    <name evidence="2" type="synonym">RvY_01800.1</name>
    <name evidence="2" type="ORF">RvY_01800</name>
</gene>
<dbReference type="EMBL" id="BDGG01000001">
    <property type="protein sequence ID" value="GAU89223.1"/>
    <property type="molecule type" value="Genomic_DNA"/>
</dbReference>
<name>A0A1D1USB3_RAMVA</name>
<proteinExistence type="predicted"/>
<keyword evidence="1" id="KW-0175">Coiled coil</keyword>
<sequence length="93" mass="10553">MSTPTEFTPLNTEQQQQLLQQLQQARLANQQLQTENQRLAQTQSASALHNPRRALGQALNEESNTTEAIVVEADKIALALQDFRKSLKVFRKH</sequence>
<evidence type="ECO:0000313" key="2">
    <source>
        <dbReference type="EMBL" id="GAU89223.1"/>
    </source>
</evidence>
<reference evidence="2 3" key="1">
    <citation type="journal article" date="2016" name="Nat. Commun.">
        <title>Extremotolerant tardigrade genome and improved radiotolerance of human cultured cells by tardigrade-unique protein.</title>
        <authorList>
            <person name="Hashimoto T."/>
            <person name="Horikawa D.D."/>
            <person name="Saito Y."/>
            <person name="Kuwahara H."/>
            <person name="Kozuka-Hata H."/>
            <person name="Shin-I T."/>
            <person name="Minakuchi Y."/>
            <person name="Ohishi K."/>
            <person name="Motoyama A."/>
            <person name="Aizu T."/>
            <person name="Enomoto A."/>
            <person name="Kondo K."/>
            <person name="Tanaka S."/>
            <person name="Hara Y."/>
            <person name="Koshikawa S."/>
            <person name="Sagara H."/>
            <person name="Miura T."/>
            <person name="Yokobori S."/>
            <person name="Miyagawa K."/>
            <person name="Suzuki Y."/>
            <person name="Kubo T."/>
            <person name="Oyama M."/>
            <person name="Kohara Y."/>
            <person name="Fujiyama A."/>
            <person name="Arakawa K."/>
            <person name="Katayama T."/>
            <person name="Toyoda A."/>
            <person name="Kunieda T."/>
        </authorList>
    </citation>
    <scope>NUCLEOTIDE SEQUENCE [LARGE SCALE GENOMIC DNA]</scope>
    <source>
        <strain evidence="2 3">YOKOZUNA-1</strain>
    </source>
</reference>
<organism evidence="2 3">
    <name type="scientific">Ramazzottius varieornatus</name>
    <name type="common">Water bear</name>
    <name type="synonym">Tardigrade</name>
    <dbReference type="NCBI Taxonomy" id="947166"/>
    <lineage>
        <taxon>Eukaryota</taxon>
        <taxon>Metazoa</taxon>
        <taxon>Ecdysozoa</taxon>
        <taxon>Tardigrada</taxon>
        <taxon>Eutardigrada</taxon>
        <taxon>Parachela</taxon>
        <taxon>Hypsibioidea</taxon>
        <taxon>Ramazzottiidae</taxon>
        <taxon>Ramazzottius</taxon>
    </lineage>
</organism>
<evidence type="ECO:0000313" key="3">
    <source>
        <dbReference type="Proteomes" id="UP000186922"/>
    </source>
</evidence>
<protein>
    <submittedName>
        <fullName evidence="2">Uncharacterized protein</fullName>
    </submittedName>
</protein>
<feature type="coiled-coil region" evidence="1">
    <location>
        <begin position="15"/>
        <end position="45"/>
    </location>
</feature>
<dbReference type="AlphaFoldDB" id="A0A1D1USB3"/>
<evidence type="ECO:0000256" key="1">
    <source>
        <dbReference type="SAM" id="Coils"/>
    </source>
</evidence>